<keyword evidence="2" id="KW-1185">Reference proteome</keyword>
<gene>
    <name evidence="1" type="ORF">SAMN05444371_1496</name>
</gene>
<dbReference type="STRING" id="216903.SAMN05444371_1496"/>
<reference evidence="2" key="1">
    <citation type="submission" date="2016-11" db="EMBL/GenBank/DDBJ databases">
        <authorList>
            <person name="Varghese N."/>
            <person name="Submissions S."/>
        </authorList>
    </citation>
    <scope>NUCLEOTIDE SEQUENCE [LARGE SCALE GENOMIC DNA]</scope>
    <source>
        <strain evidence="2">DSM 18016</strain>
    </source>
</reference>
<proteinExistence type="predicted"/>
<dbReference type="AlphaFoldDB" id="A0A1M6Q3R0"/>
<sequence length="272" mass="32504">MKRMSLKLSFKSMKNPIPYKIAIGKTWSYDFPKETYCLNYFSFTSAIGGIGSTPPEIKCTVKIKDSEQKFLEEVNELFKIYKDTNLTILKDNNGILKIEIFEWTFFDYDFQLIIKIENILEKYVFELTNDFDFSQSEIIFKNVCEVYKDGYKYIEPKIFFSYNTFGLELACFMDKINEEKFLKRINQLLIDLNFDEAKYYRCQNSQEVSFRIYFRKYHTYLSKKGKYQFDILDLDNSLFTIFNHLNIQNGRMKNDLNVIEVKHTIQNSNSIN</sequence>
<name>A0A1M6Q3R0_9FLAO</name>
<evidence type="ECO:0000313" key="1">
    <source>
        <dbReference type="EMBL" id="SHK14884.1"/>
    </source>
</evidence>
<organism evidence="1 2">
    <name type="scientific">Epilithonimonas mollis</name>
    <dbReference type="NCBI Taxonomy" id="216903"/>
    <lineage>
        <taxon>Bacteria</taxon>
        <taxon>Pseudomonadati</taxon>
        <taxon>Bacteroidota</taxon>
        <taxon>Flavobacteriia</taxon>
        <taxon>Flavobacteriales</taxon>
        <taxon>Weeksellaceae</taxon>
        <taxon>Chryseobacterium group</taxon>
        <taxon>Epilithonimonas</taxon>
    </lineage>
</organism>
<dbReference type="Proteomes" id="UP000184498">
    <property type="component" value="Unassembled WGS sequence"/>
</dbReference>
<dbReference type="EMBL" id="FRAM01000001">
    <property type="protein sequence ID" value="SHK14884.1"/>
    <property type="molecule type" value="Genomic_DNA"/>
</dbReference>
<accession>A0A1M6Q3R0</accession>
<protein>
    <submittedName>
        <fullName evidence="1">Uncharacterized protein</fullName>
    </submittedName>
</protein>
<evidence type="ECO:0000313" key="2">
    <source>
        <dbReference type="Proteomes" id="UP000184498"/>
    </source>
</evidence>